<name>A0A915K757_ROMCU</name>
<dbReference type="WBParaSite" id="nRc.2.0.1.t34173-RA">
    <property type="protein sequence ID" value="nRc.2.0.1.t34173-RA"/>
    <property type="gene ID" value="nRc.2.0.1.g34173"/>
</dbReference>
<organism evidence="2 3">
    <name type="scientific">Romanomermis culicivorax</name>
    <name type="common">Nematode worm</name>
    <dbReference type="NCBI Taxonomy" id="13658"/>
    <lineage>
        <taxon>Eukaryota</taxon>
        <taxon>Metazoa</taxon>
        <taxon>Ecdysozoa</taxon>
        <taxon>Nematoda</taxon>
        <taxon>Enoplea</taxon>
        <taxon>Dorylaimia</taxon>
        <taxon>Mermithida</taxon>
        <taxon>Mermithoidea</taxon>
        <taxon>Mermithidae</taxon>
        <taxon>Romanomermis</taxon>
    </lineage>
</organism>
<protein>
    <submittedName>
        <fullName evidence="3">Uncharacterized protein</fullName>
    </submittedName>
</protein>
<evidence type="ECO:0000256" key="1">
    <source>
        <dbReference type="SAM" id="MobiDB-lite"/>
    </source>
</evidence>
<feature type="compositionally biased region" description="Basic and acidic residues" evidence="1">
    <location>
        <begin position="130"/>
        <end position="147"/>
    </location>
</feature>
<accession>A0A915K757</accession>
<dbReference type="AlphaFoldDB" id="A0A915K757"/>
<dbReference type="Proteomes" id="UP000887565">
    <property type="component" value="Unplaced"/>
</dbReference>
<evidence type="ECO:0000313" key="2">
    <source>
        <dbReference type="Proteomes" id="UP000887565"/>
    </source>
</evidence>
<proteinExistence type="predicted"/>
<evidence type="ECO:0000313" key="3">
    <source>
        <dbReference type="WBParaSite" id="nRc.2.0.1.t34173-RA"/>
    </source>
</evidence>
<feature type="compositionally biased region" description="Polar residues" evidence="1">
    <location>
        <begin position="175"/>
        <end position="198"/>
    </location>
</feature>
<keyword evidence="2" id="KW-1185">Reference proteome</keyword>
<feature type="region of interest" description="Disordered" evidence="1">
    <location>
        <begin position="173"/>
        <end position="203"/>
    </location>
</feature>
<feature type="region of interest" description="Disordered" evidence="1">
    <location>
        <begin position="100"/>
        <end position="149"/>
    </location>
</feature>
<reference evidence="3" key="1">
    <citation type="submission" date="2022-11" db="UniProtKB">
        <authorList>
            <consortium name="WormBaseParasite"/>
        </authorList>
    </citation>
    <scope>IDENTIFICATION</scope>
</reference>
<sequence>FYKDLIRNCATCQLCLCLARYCVDSRFKNFEVRLQSGLNNITKDKNYVDNALTFLLHHWREILCAENLVKLRTFRAAVFLDENPREASACASPWHTKKFKSKGSAKRTPSPVKATLVDIESKNTNSDDTPLDKTTEKDRLLSPKEGEADNVGSKIESAVVRRASKVAYFKRKDSGLSSGSSDNVAKSAVSGGNVSARSTGAPEQKEDLYTWMARQQEIERNKTKKDSLEKASQKNTDFAFDNRELNPYNLSLQTFFDVFYCHESLMKRGELINILFALGDQ</sequence>